<reference evidence="2" key="1">
    <citation type="submission" date="2016-04" db="EMBL/GenBank/DDBJ databases">
        <title>Cephalotus genome sequencing.</title>
        <authorList>
            <person name="Fukushima K."/>
            <person name="Hasebe M."/>
            <person name="Fang X."/>
        </authorList>
    </citation>
    <scope>NUCLEOTIDE SEQUENCE [LARGE SCALE GENOMIC DNA]</scope>
    <source>
        <strain evidence="2">cv. St1</strain>
    </source>
</reference>
<proteinExistence type="predicted"/>
<name>A0A1Q3BKS7_CEPFO</name>
<evidence type="ECO:0000313" key="1">
    <source>
        <dbReference type="EMBL" id="GAV68617.1"/>
    </source>
</evidence>
<dbReference type="InParanoid" id="A0A1Q3BKS7"/>
<dbReference type="InterPro" id="IPR050232">
    <property type="entry name" value="FBL13/AtMIF1-like"/>
</dbReference>
<dbReference type="AlphaFoldDB" id="A0A1Q3BKS7"/>
<dbReference type="EMBL" id="BDDD01000647">
    <property type="protein sequence ID" value="GAV68617.1"/>
    <property type="molecule type" value="Genomic_DNA"/>
</dbReference>
<protein>
    <submittedName>
        <fullName evidence="1">Uncharacterized protein</fullName>
    </submittedName>
</protein>
<evidence type="ECO:0000313" key="2">
    <source>
        <dbReference type="Proteomes" id="UP000187406"/>
    </source>
</evidence>
<keyword evidence="2" id="KW-1185">Reference proteome</keyword>
<accession>A0A1Q3BKS7</accession>
<sequence length="139" mass="15469">MIQLIPSCPVLQDFVIGVCYWDMIRKISISSRSLKRLTVGNFYEKIGYLLLYDTVVDCPSLGYLNYDAYLAQGGSLTAKLDSLAEASIKLVVGRVYDSSLTEFFHGISNVRSLSLLRDAAEAIYLYCCPLPVLGNLTRL</sequence>
<comment type="caution">
    <text evidence="1">The sequence shown here is derived from an EMBL/GenBank/DDBJ whole genome shotgun (WGS) entry which is preliminary data.</text>
</comment>
<gene>
    <name evidence="1" type="ORF">CFOL_v3_12120</name>
</gene>
<dbReference type="PANTHER" id="PTHR31900:SF27">
    <property type="entry name" value="FBD DOMAIN-CONTAINING PROTEIN"/>
    <property type="match status" value="1"/>
</dbReference>
<dbReference type="PANTHER" id="PTHR31900">
    <property type="entry name" value="F-BOX/RNI SUPERFAMILY PROTEIN-RELATED"/>
    <property type="match status" value="1"/>
</dbReference>
<organism evidence="1 2">
    <name type="scientific">Cephalotus follicularis</name>
    <name type="common">Albany pitcher plant</name>
    <dbReference type="NCBI Taxonomy" id="3775"/>
    <lineage>
        <taxon>Eukaryota</taxon>
        <taxon>Viridiplantae</taxon>
        <taxon>Streptophyta</taxon>
        <taxon>Embryophyta</taxon>
        <taxon>Tracheophyta</taxon>
        <taxon>Spermatophyta</taxon>
        <taxon>Magnoliopsida</taxon>
        <taxon>eudicotyledons</taxon>
        <taxon>Gunneridae</taxon>
        <taxon>Pentapetalae</taxon>
        <taxon>rosids</taxon>
        <taxon>fabids</taxon>
        <taxon>Oxalidales</taxon>
        <taxon>Cephalotaceae</taxon>
        <taxon>Cephalotus</taxon>
    </lineage>
</organism>
<dbReference type="Proteomes" id="UP000187406">
    <property type="component" value="Unassembled WGS sequence"/>
</dbReference>
<dbReference type="OrthoDB" id="612216at2759"/>